<reference evidence="10 11" key="1">
    <citation type="submission" date="2017-03" db="EMBL/GenBank/DDBJ databases">
        <title>Genomes of endolithic fungi from Antarctica.</title>
        <authorList>
            <person name="Coleine C."/>
            <person name="Masonjones S."/>
            <person name="Stajich J.E."/>
        </authorList>
    </citation>
    <scope>NUCLEOTIDE SEQUENCE [LARGE SCALE GENOMIC DNA]</scope>
    <source>
        <strain evidence="10 11">CCFEE 6315</strain>
    </source>
</reference>
<evidence type="ECO:0000256" key="4">
    <source>
        <dbReference type="ARBA" id="ARBA00022801"/>
    </source>
</evidence>
<proteinExistence type="inferred from homology"/>
<organism evidence="10 11">
    <name type="scientific">Salinomyces thailandicus</name>
    <dbReference type="NCBI Taxonomy" id="706561"/>
    <lineage>
        <taxon>Eukaryota</taxon>
        <taxon>Fungi</taxon>
        <taxon>Dikarya</taxon>
        <taxon>Ascomycota</taxon>
        <taxon>Pezizomycotina</taxon>
        <taxon>Dothideomycetes</taxon>
        <taxon>Dothideomycetidae</taxon>
        <taxon>Mycosphaerellales</taxon>
        <taxon>Teratosphaeriaceae</taxon>
        <taxon>Salinomyces</taxon>
    </lineage>
</organism>
<dbReference type="PANTHER" id="PTHR33753:SF2">
    <property type="entry name" value="GLYCOSIDE HYDROLASE FAMILY 7 PROTEIN"/>
    <property type="match status" value="1"/>
</dbReference>
<evidence type="ECO:0000256" key="2">
    <source>
        <dbReference type="ARBA" id="ARBA00006044"/>
    </source>
</evidence>
<evidence type="ECO:0000313" key="11">
    <source>
        <dbReference type="Proteomes" id="UP000308549"/>
    </source>
</evidence>
<keyword evidence="8 9" id="KW-0624">Polysaccharide degradation</keyword>
<sequence>MSLEVFLNRDLLPSSRTQTAENHPALSYQQCTDSGCTTVDTAVVLDANWRWLHTVDGYTNCYTGQDWETSLCPDADTCAENCALDGADYSGTYGISSSGDALTLDFVTGSNVGSRVYLINGDEYEMFMLKNMEFTFDVDVSNLPCGLNGALYFVKMDADGGLSEYSGNSAGADYGTGYCDAQCPQDLKFIGGEANVEGWVGSSTDANSGTGDIGSCCTEMDIWEANSISNAVTPHVCSTDGPCTTAETCGTGDDRYDGYCDKDGCDFNPYRWGNETFYGPDSSYTIDTNSVITVVTQFITDDGTASGTLTEIRRIYVQDGEVIQQANTNIEGITTTNEITDEFCTETKEVTGDEDKFGELGGFSTLSDEMDAGMVLVMSIWDDHTANMLWLDSTYPTDDPDAVGAARGTCATTSGDPDDVESNSPGSSVVFSNIKFGTLNSTYSA</sequence>
<dbReference type="EC" id="3.2.1.-" evidence="9"/>
<evidence type="ECO:0000256" key="6">
    <source>
        <dbReference type="ARBA" id="ARBA00023277"/>
    </source>
</evidence>
<dbReference type="AlphaFoldDB" id="A0A4U0TK15"/>
<dbReference type="FunFam" id="2.70.100.10:FF:000001">
    <property type="entry name" value="Glucanase"/>
    <property type="match status" value="1"/>
</dbReference>
<dbReference type="InterPro" id="IPR013320">
    <property type="entry name" value="ConA-like_dom_sf"/>
</dbReference>
<dbReference type="OrthoDB" id="412382at2759"/>
<comment type="caution">
    <text evidence="10">The sequence shown here is derived from an EMBL/GenBank/DDBJ whole genome shotgun (WGS) entry which is preliminary data.</text>
</comment>
<evidence type="ECO:0000256" key="5">
    <source>
        <dbReference type="ARBA" id="ARBA00023001"/>
    </source>
</evidence>
<protein>
    <recommendedName>
        <fullName evidence="9">Glucanase</fullName>
        <ecNumber evidence="9">3.2.1.-</ecNumber>
    </recommendedName>
</protein>
<dbReference type="Gene3D" id="2.70.100.10">
    <property type="entry name" value="Glycoside hydrolase, family 7, domain"/>
    <property type="match status" value="1"/>
</dbReference>
<dbReference type="GO" id="GO:0016162">
    <property type="term" value="F:cellulose 1,4-beta-cellobiosidase activity"/>
    <property type="evidence" value="ECO:0007669"/>
    <property type="project" value="UniProtKB-EC"/>
</dbReference>
<dbReference type="SUPFAM" id="SSF49899">
    <property type="entry name" value="Concanavalin A-like lectins/glucanases"/>
    <property type="match status" value="1"/>
</dbReference>
<dbReference type="CDD" id="cd07999">
    <property type="entry name" value="GH7_CBH_EG"/>
    <property type="match status" value="1"/>
</dbReference>
<keyword evidence="7 9" id="KW-0326">Glycosidase</keyword>
<keyword evidence="3" id="KW-0732">Signal</keyword>
<evidence type="ECO:0000256" key="3">
    <source>
        <dbReference type="ARBA" id="ARBA00022729"/>
    </source>
</evidence>
<dbReference type="Pfam" id="PF00840">
    <property type="entry name" value="Glyco_hydro_7"/>
    <property type="match status" value="1"/>
</dbReference>
<comment type="similarity">
    <text evidence="2 9">Belongs to the glycosyl hydrolase 7 (cellulase C) family.</text>
</comment>
<evidence type="ECO:0000256" key="1">
    <source>
        <dbReference type="ARBA" id="ARBA00001641"/>
    </source>
</evidence>
<evidence type="ECO:0000256" key="9">
    <source>
        <dbReference type="RuleBase" id="RU361164"/>
    </source>
</evidence>
<dbReference type="InterPro" id="IPR001722">
    <property type="entry name" value="Glyco_hydro_7"/>
</dbReference>
<dbReference type="PANTHER" id="PTHR33753">
    <property type="entry name" value="1,4-BETA-D-GLUCAN CELLOBIOHYDROLASE B"/>
    <property type="match status" value="1"/>
</dbReference>
<keyword evidence="5 9" id="KW-0136">Cellulose degradation</keyword>
<keyword evidence="6" id="KW-0119">Carbohydrate metabolism</keyword>
<evidence type="ECO:0000256" key="7">
    <source>
        <dbReference type="ARBA" id="ARBA00023295"/>
    </source>
</evidence>
<dbReference type="GO" id="GO:0030245">
    <property type="term" value="P:cellulose catabolic process"/>
    <property type="evidence" value="ECO:0007669"/>
    <property type="project" value="UniProtKB-KW"/>
</dbReference>
<keyword evidence="11" id="KW-1185">Reference proteome</keyword>
<name>A0A4U0TK15_9PEZI</name>
<dbReference type="InterPro" id="IPR037019">
    <property type="entry name" value="Glyco_hydro_7_sf"/>
</dbReference>
<dbReference type="Proteomes" id="UP000308549">
    <property type="component" value="Unassembled WGS sequence"/>
</dbReference>
<accession>A0A4U0TK15</accession>
<evidence type="ECO:0000313" key="10">
    <source>
        <dbReference type="EMBL" id="TKA22201.1"/>
    </source>
</evidence>
<comment type="catalytic activity">
    <reaction evidence="1">
        <text>Hydrolysis of (1-&gt;4)-beta-D-glucosidic linkages in cellulose and cellotetraose, releasing cellobiose from the non-reducing ends of the chains.</text>
        <dbReference type="EC" id="3.2.1.91"/>
    </reaction>
</comment>
<dbReference type="EMBL" id="NAJL01000081">
    <property type="protein sequence ID" value="TKA22201.1"/>
    <property type="molecule type" value="Genomic_DNA"/>
</dbReference>
<evidence type="ECO:0000256" key="8">
    <source>
        <dbReference type="ARBA" id="ARBA00023326"/>
    </source>
</evidence>
<gene>
    <name evidence="10" type="ORF">B0A50_08313</name>
</gene>
<keyword evidence="4 9" id="KW-0378">Hydrolase</keyword>
<dbReference type="PRINTS" id="PR00734">
    <property type="entry name" value="GLHYDRLASE7"/>
</dbReference>